<protein>
    <recommendedName>
        <fullName evidence="1">FHA domain-containing protein</fullName>
    </recommendedName>
</protein>
<gene>
    <name evidence="2" type="ORF">UV8b_07668</name>
</gene>
<dbReference type="PROSITE" id="PS50006">
    <property type="entry name" value="FHA_DOMAIN"/>
    <property type="match status" value="1"/>
</dbReference>
<organism evidence="2 3">
    <name type="scientific">Ustilaginoidea virens</name>
    <name type="common">Rice false smut fungus</name>
    <name type="synonym">Villosiclava virens</name>
    <dbReference type="NCBI Taxonomy" id="1159556"/>
    <lineage>
        <taxon>Eukaryota</taxon>
        <taxon>Fungi</taxon>
        <taxon>Dikarya</taxon>
        <taxon>Ascomycota</taxon>
        <taxon>Pezizomycotina</taxon>
        <taxon>Sordariomycetes</taxon>
        <taxon>Hypocreomycetidae</taxon>
        <taxon>Hypocreales</taxon>
        <taxon>Clavicipitaceae</taxon>
        <taxon>Ustilaginoidea</taxon>
    </lineage>
</organism>
<dbReference type="AlphaFoldDB" id="A0A8E5HXR9"/>
<dbReference type="Proteomes" id="UP000027002">
    <property type="component" value="Chromosome 6"/>
</dbReference>
<dbReference type="SMART" id="SM00240">
    <property type="entry name" value="FHA"/>
    <property type="match status" value="1"/>
</dbReference>
<name>A0A8E5HXR9_USTVR</name>
<dbReference type="Pfam" id="PF00498">
    <property type="entry name" value="FHA"/>
    <property type="match status" value="1"/>
</dbReference>
<dbReference type="RefSeq" id="XP_043001100.1">
    <property type="nucleotide sequence ID" value="XM_043145165.1"/>
</dbReference>
<reference evidence="2" key="1">
    <citation type="submission" date="2020-03" db="EMBL/GenBank/DDBJ databases">
        <title>A mixture of massive structural variations and highly conserved coding sequences in Ustilaginoidea virens genome.</title>
        <authorList>
            <person name="Zhang K."/>
            <person name="Zhao Z."/>
            <person name="Zhang Z."/>
            <person name="Li Y."/>
            <person name="Hsiang T."/>
            <person name="Sun W."/>
        </authorList>
    </citation>
    <scope>NUCLEOTIDE SEQUENCE</scope>
    <source>
        <strain evidence="2">UV-8b</strain>
    </source>
</reference>
<dbReference type="InterPro" id="IPR000253">
    <property type="entry name" value="FHA_dom"/>
</dbReference>
<accession>A0A8E5HXR9</accession>
<proteinExistence type="predicted"/>
<sequence>MSSRIIAWLVPSAPNSPADKASRLPANQPLATPASSPYLSSIPGLPGTARSQLALELRFDHPTKQKGTFVIGTSPECDIVLPPHARVSKRHCAISFDAGSRLVLRDFSEHGTQVWYDWECSGDQTGYSWVLSGPSDGFPATVNRIIIDIQGVRFHVVLNDHSADWEGYEAQLDAFCGEDVSAAHCWRGAGGCCGHPQSPVIQHVFVNEPGEPGDVYLWDTSRPWEPMVKASA</sequence>
<dbReference type="OrthoDB" id="10252171at2759"/>
<dbReference type="Gene3D" id="2.60.200.20">
    <property type="match status" value="1"/>
</dbReference>
<dbReference type="InterPro" id="IPR008984">
    <property type="entry name" value="SMAD_FHA_dom_sf"/>
</dbReference>
<keyword evidence="3" id="KW-1185">Reference proteome</keyword>
<dbReference type="KEGG" id="uvi:66068445"/>
<dbReference type="CDD" id="cd00060">
    <property type="entry name" value="FHA"/>
    <property type="match status" value="1"/>
</dbReference>
<dbReference type="SUPFAM" id="SSF49879">
    <property type="entry name" value="SMAD/FHA domain"/>
    <property type="match status" value="1"/>
</dbReference>
<evidence type="ECO:0000313" key="2">
    <source>
        <dbReference type="EMBL" id="QUC23427.1"/>
    </source>
</evidence>
<dbReference type="EMBL" id="CP072758">
    <property type="protein sequence ID" value="QUC23427.1"/>
    <property type="molecule type" value="Genomic_DNA"/>
</dbReference>
<evidence type="ECO:0000313" key="3">
    <source>
        <dbReference type="Proteomes" id="UP000027002"/>
    </source>
</evidence>
<feature type="domain" description="FHA" evidence="1">
    <location>
        <begin position="69"/>
        <end position="114"/>
    </location>
</feature>
<evidence type="ECO:0000259" key="1">
    <source>
        <dbReference type="PROSITE" id="PS50006"/>
    </source>
</evidence>
<dbReference type="GeneID" id="66068445"/>